<evidence type="ECO:0000256" key="4">
    <source>
        <dbReference type="ARBA" id="ARBA00023242"/>
    </source>
</evidence>
<evidence type="ECO:0000313" key="9">
    <source>
        <dbReference type="Proteomes" id="UP000799118"/>
    </source>
</evidence>
<feature type="region of interest" description="Disordered" evidence="6">
    <location>
        <begin position="489"/>
        <end position="546"/>
    </location>
</feature>
<evidence type="ECO:0000259" key="7">
    <source>
        <dbReference type="Pfam" id="PF12253"/>
    </source>
</evidence>
<gene>
    <name evidence="8" type="ORF">BT96DRAFT_915389</name>
</gene>
<sequence length="750" mass="82167">MSNNKVSLESSGKISLIELKNGKVLFKQKPHSFEKHSETLQELVKFREMLQERATNGGSVLTAIDDEHKPLIAKLAHESDKTLTALAKHIHSILLPTDDDDEGDAPSGALLLPSSIIESAIQAVAQRNNYGIQTDLGVKAPALTCVWRWEVKESCRHWLPKSAQDKAANRLADRIKAKNDLMAIFTALPEDEQRNILHIKSHAKSQSEDKGKAPATAQNVNQASGSSQGGNPPQEETETPEQTKAKVGRPKKDAEKAAKAKKQKDAQKTLMTSFFTKPKASAKPLSSKAPSSSAATVAGPSIISSDFDKTFKPFVLKKGAQLAPINAFLERKPTRISASGNGTHSDVIVIDDDDEPLTSTSTTADISNMNAQDRLRQILSSMPPPVAGPLKRPPKSTAHGMKTYNPVAARDIFKQLSEVEILGDATLARKLHNKLSDRALLPAKVFIFDEDARPGYYGTWTRSSRTIGPRTPHAKDVLEIEYGYDSGEDWEEESAGDADDVMDDAADEDVTEDRDSDIDDWLVDDEEAEEGVDGRPRSRSRSVSPLVSLVPKRKADDVGPKAAKKRKVVVPLVPFAKGPCWETSIGQGNNAFNSYRIRLLNDTPFPIDPFTFVSEVDDRKPVKSSEKGFVVPALPSHVTQVSAAKGAVVSAGPKKALTPKTPFPDEHLPVLISKINTIQAANLTVLVEAVSQELREYKVKKNAIEAKIREVGERCKVRKYWVVKENYPVAQSNATWLLLDWTVTTDFIAI</sequence>
<dbReference type="Pfam" id="PF12253">
    <property type="entry name" value="CAF1A_dimeriz"/>
    <property type="match status" value="1"/>
</dbReference>
<feature type="compositionally biased region" description="Basic and acidic residues" evidence="6">
    <location>
        <begin position="250"/>
        <end position="267"/>
    </location>
</feature>
<keyword evidence="9" id="KW-1185">Reference proteome</keyword>
<organism evidence="8 9">
    <name type="scientific">Gymnopus androsaceus JB14</name>
    <dbReference type="NCBI Taxonomy" id="1447944"/>
    <lineage>
        <taxon>Eukaryota</taxon>
        <taxon>Fungi</taxon>
        <taxon>Dikarya</taxon>
        <taxon>Basidiomycota</taxon>
        <taxon>Agaricomycotina</taxon>
        <taxon>Agaricomycetes</taxon>
        <taxon>Agaricomycetidae</taxon>
        <taxon>Agaricales</taxon>
        <taxon>Marasmiineae</taxon>
        <taxon>Omphalotaceae</taxon>
        <taxon>Gymnopus</taxon>
    </lineage>
</organism>
<keyword evidence="4" id="KW-0539">Nucleus</keyword>
<feature type="coiled-coil region" evidence="5">
    <location>
        <begin position="687"/>
        <end position="714"/>
    </location>
</feature>
<keyword evidence="3" id="KW-0234">DNA repair</keyword>
<feature type="compositionally biased region" description="Acidic residues" evidence="6">
    <location>
        <begin position="489"/>
        <end position="531"/>
    </location>
</feature>
<feature type="compositionally biased region" description="Polar residues" evidence="6">
    <location>
        <begin position="216"/>
        <end position="231"/>
    </location>
</feature>
<proteinExistence type="predicted"/>
<keyword evidence="5" id="KW-0175">Coiled coil</keyword>
<protein>
    <recommendedName>
        <fullName evidence="7">Chromatin assembly factor 1 subunit A dimerization domain-containing protein</fullName>
    </recommendedName>
</protein>
<evidence type="ECO:0000256" key="2">
    <source>
        <dbReference type="ARBA" id="ARBA00022763"/>
    </source>
</evidence>
<feature type="region of interest" description="Disordered" evidence="6">
    <location>
        <begin position="202"/>
        <end position="271"/>
    </location>
</feature>
<evidence type="ECO:0000256" key="5">
    <source>
        <dbReference type="SAM" id="Coils"/>
    </source>
</evidence>
<evidence type="ECO:0000256" key="1">
    <source>
        <dbReference type="ARBA" id="ARBA00004123"/>
    </source>
</evidence>
<dbReference type="GO" id="GO:0005634">
    <property type="term" value="C:nucleus"/>
    <property type="evidence" value="ECO:0007669"/>
    <property type="project" value="UniProtKB-SubCell"/>
</dbReference>
<dbReference type="OrthoDB" id="440676at2759"/>
<evidence type="ECO:0000256" key="3">
    <source>
        <dbReference type="ARBA" id="ARBA00023204"/>
    </source>
</evidence>
<dbReference type="EMBL" id="ML769402">
    <property type="protein sequence ID" value="KAE9406423.1"/>
    <property type="molecule type" value="Genomic_DNA"/>
</dbReference>
<comment type="subcellular location">
    <subcellularLocation>
        <location evidence="1">Nucleus</location>
    </subcellularLocation>
</comment>
<dbReference type="PANTHER" id="PTHR15272:SF0">
    <property type="entry name" value="CHROMATIN ASSEMBLY FACTOR 1 SUBUNIT A"/>
    <property type="match status" value="1"/>
</dbReference>
<dbReference type="GO" id="GO:0006281">
    <property type="term" value="P:DNA repair"/>
    <property type="evidence" value="ECO:0007669"/>
    <property type="project" value="UniProtKB-KW"/>
</dbReference>
<keyword evidence="2" id="KW-0227">DNA damage</keyword>
<dbReference type="PANTHER" id="PTHR15272">
    <property type="entry name" value="CHROMATIN ASSEMBLY FACTOR 1 SUBUNIT A CAF-1 SUBUNIT A"/>
    <property type="match status" value="1"/>
</dbReference>
<dbReference type="InterPro" id="IPR022043">
    <property type="entry name" value="CAF1A_DD"/>
</dbReference>
<dbReference type="GO" id="GO:0006334">
    <property type="term" value="P:nucleosome assembly"/>
    <property type="evidence" value="ECO:0007669"/>
    <property type="project" value="TreeGrafter"/>
</dbReference>
<dbReference type="Proteomes" id="UP000799118">
    <property type="component" value="Unassembled WGS sequence"/>
</dbReference>
<feature type="domain" description="Chromatin assembly factor 1 subunit A dimerization" evidence="7">
    <location>
        <begin position="444"/>
        <end position="516"/>
    </location>
</feature>
<reference evidence="8" key="1">
    <citation type="journal article" date="2019" name="Environ. Microbiol.">
        <title>Fungal ecological strategies reflected in gene transcription - a case study of two litter decomposers.</title>
        <authorList>
            <person name="Barbi F."/>
            <person name="Kohler A."/>
            <person name="Barry K."/>
            <person name="Baskaran P."/>
            <person name="Daum C."/>
            <person name="Fauchery L."/>
            <person name="Ihrmark K."/>
            <person name="Kuo A."/>
            <person name="LaButti K."/>
            <person name="Lipzen A."/>
            <person name="Morin E."/>
            <person name="Grigoriev I.V."/>
            <person name="Henrissat B."/>
            <person name="Lindahl B."/>
            <person name="Martin F."/>
        </authorList>
    </citation>
    <scope>NUCLEOTIDE SEQUENCE</scope>
    <source>
        <strain evidence="8">JB14</strain>
    </source>
</reference>
<accession>A0A6A4I9A9</accession>
<dbReference type="AlphaFoldDB" id="A0A6A4I9A9"/>
<name>A0A6A4I9A9_9AGAR</name>
<evidence type="ECO:0000313" key="8">
    <source>
        <dbReference type="EMBL" id="KAE9406423.1"/>
    </source>
</evidence>
<evidence type="ECO:0000256" key="6">
    <source>
        <dbReference type="SAM" id="MobiDB-lite"/>
    </source>
</evidence>
<dbReference type="GO" id="GO:0033186">
    <property type="term" value="C:CAF-1 complex"/>
    <property type="evidence" value="ECO:0007669"/>
    <property type="project" value="TreeGrafter"/>
</dbReference>